<dbReference type="Gene3D" id="3.40.50.1240">
    <property type="entry name" value="Phosphoglycerate mutase-like"/>
    <property type="match status" value="1"/>
</dbReference>
<keyword evidence="2" id="KW-1185">Reference proteome</keyword>
<dbReference type="Pfam" id="PF00300">
    <property type="entry name" value="His_Phos_1"/>
    <property type="match status" value="1"/>
</dbReference>
<dbReference type="InterPro" id="IPR050275">
    <property type="entry name" value="PGM_Phosphatase"/>
</dbReference>
<dbReference type="Proteomes" id="UP000324585">
    <property type="component" value="Unassembled WGS sequence"/>
</dbReference>
<dbReference type="CDD" id="cd07067">
    <property type="entry name" value="HP_PGM_like"/>
    <property type="match status" value="1"/>
</dbReference>
<dbReference type="GO" id="GO:0005737">
    <property type="term" value="C:cytoplasm"/>
    <property type="evidence" value="ECO:0007669"/>
    <property type="project" value="TreeGrafter"/>
</dbReference>
<dbReference type="InterPro" id="IPR013078">
    <property type="entry name" value="His_Pase_superF_clade-1"/>
</dbReference>
<comment type="caution">
    <text evidence="1">The sequence shown here is derived from an EMBL/GenBank/DDBJ whole genome shotgun (WGS) entry which is preliminary data.</text>
</comment>
<dbReference type="AlphaFoldDB" id="A0A5J4YQG0"/>
<dbReference type="SUPFAM" id="SSF53254">
    <property type="entry name" value="Phosphoglycerate mutase-like"/>
    <property type="match status" value="1"/>
</dbReference>
<proteinExistence type="predicted"/>
<dbReference type="OrthoDB" id="496981at2759"/>
<evidence type="ECO:0000313" key="2">
    <source>
        <dbReference type="Proteomes" id="UP000324585"/>
    </source>
</evidence>
<sequence length="249" mass="28314">MVVVVAHSDGAVKTVHLVRHAQAESNAAFEVVGREAYHDEQYADARLTLKGREQARRLGTHHAQALLQVELVVCSPLSRTIETTLIAYEAAYAQAALAAPQAPARQPRLLLLEQCREKIGFNPCDRRSSRTEILEMFGERLHAAFAEVSDELHGERDELWTREHRETADEIQARASSFVGWMMDRPERSMMCVTHSAFLSAGIGRQMLENHKQAFTAESQMRLDAEHSEMTRWYENCDMRTFTFARSEL</sequence>
<dbReference type="EMBL" id="VRMN01000006">
    <property type="protein sequence ID" value="KAA8493689.1"/>
    <property type="molecule type" value="Genomic_DNA"/>
</dbReference>
<reference evidence="2" key="1">
    <citation type="journal article" date="2019" name="Nat. Commun.">
        <title>Expansion of phycobilisome linker gene families in mesophilic red algae.</title>
        <authorList>
            <person name="Lee J."/>
            <person name="Kim D."/>
            <person name="Bhattacharya D."/>
            <person name="Yoon H.S."/>
        </authorList>
    </citation>
    <scope>NUCLEOTIDE SEQUENCE [LARGE SCALE GENOMIC DNA]</scope>
    <source>
        <strain evidence="2">CCMP 1328</strain>
    </source>
</reference>
<accession>A0A5J4YQG0</accession>
<dbReference type="OMA" id="NWVDARL"/>
<gene>
    <name evidence="1" type="ORF">FVE85_4826</name>
</gene>
<dbReference type="GO" id="GO:0016791">
    <property type="term" value="F:phosphatase activity"/>
    <property type="evidence" value="ECO:0007669"/>
    <property type="project" value="TreeGrafter"/>
</dbReference>
<dbReference type="PANTHER" id="PTHR48100">
    <property type="entry name" value="BROAD-SPECIFICITY PHOSPHATASE YOR283W-RELATED"/>
    <property type="match status" value="1"/>
</dbReference>
<name>A0A5J4YQG0_PORPP</name>
<evidence type="ECO:0000313" key="1">
    <source>
        <dbReference type="EMBL" id="KAA8493689.1"/>
    </source>
</evidence>
<protein>
    <submittedName>
        <fullName evidence="1">Phosphoglycerate mutase-like protein</fullName>
    </submittedName>
</protein>
<organism evidence="1 2">
    <name type="scientific">Porphyridium purpureum</name>
    <name type="common">Red alga</name>
    <name type="synonym">Porphyridium cruentum</name>
    <dbReference type="NCBI Taxonomy" id="35688"/>
    <lineage>
        <taxon>Eukaryota</taxon>
        <taxon>Rhodophyta</taxon>
        <taxon>Bangiophyceae</taxon>
        <taxon>Porphyridiales</taxon>
        <taxon>Porphyridiaceae</taxon>
        <taxon>Porphyridium</taxon>
    </lineage>
</organism>
<dbReference type="PANTHER" id="PTHR48100:SF1">
    <property type="entry name" value="HISTIDINE PHOSPHATASE FAMILY PROTEIN-RELATED"/>
    <property type="match status" value="1"/>
</dbReference>
<dbReference type="SMART" id="SM00855">
    <property type="entry name" value="PGAM"/>
    <property type="match status" value="1"/>
</dbReference>
<dbReference type="InterPro" id="IPR029033">
    <property type="entry name" value="His_PPase_superfam"/>
</dbReference>